<evidence type="ECO:0000256" key="6">
    <source>
        <dbReference type="ARBA" id="ARBA00047561"/>
    </source>
</evidence>
<dbReference type="SUPFAM" id="SSF75615">
    <property type="entry name" value="Siroheme synthase middle domains-like"/>
    <property type="match status" value="1"/>
</dbReference>
<accession>A0ABX0J5K1</accession>
<evidence type="ECO:0000313" key="8">
    <source>
        <dbReference type="EMBL" id="NHN30118.1"/>
    </source>
</evidence>
<dbReference type="Pfam" id="PF13241">
    <property type="entry name" value="NAD_binding_7"/>
    <property type="match status" value="1"/>
</dbReference>
<name>A0ABX0J5K1_9BACL</name>
<dbReference type="InterPro" id="IPR042518">
    <property type="entry name" value="SirC_C"/>
</dbReference>
<reference evidence="8" key="1">
    <citation type="submission" date="2020-03" db="EMBL/GenBank/DDBJ databases">
        <title>Draft sequencing of Paenibacilllus sp. S3N08.</title>
        <authorList>
            <person name="Kim D.-U."/>
        </authorList>
    </citation>
    <scope>NUCLEOTIDE SEQUENCE</scope>
    <source>
        <strain evidence="8">S3N08</strain>
    </source>
</reference>
<evidence type="ECO:0000259" key="7">
    <source>
        <dbReference type="Pfam" id="PF14824"/>
    </source>
</evidence>
<dbReference type="NCBIfam" id="TIGR01470">
    <property type="entry name" value="cysG_Nterm"/>
    <property type="match status" value="1"/>
</dbReference>
<dbReference type="InterPro" id="IPR006367">
    <property type="entry name" value="Sirohaem_synthase_N"/>
</dbReference>
<feature type="domain" description="Siroheme synthase central" evidence="7">
    <location>
        <begin position="128"/>
        <end position="154"/>
    </location>
</feature>
<evidence type="ECO:0000256" key="5">
    <source>
        <dbReference type="ARBA" id="ARBA00023244"/>
    </source>
</evidence>
<dbReference type="Gene3D" id="3.40.50.720">
    <property type="entry name" value="NAD(P)-binding Rossmann-like Domain"/>
    <property type="match status" value="1"/>
</dbReference>
<keyword evidence="9" id="KW-1185">Reference proteome</keyword>
<dbReference type="EC" id="1.3.1.76" evidence="2"/>
<keyword evidence="5" id="KW-0627">Porphyrin biosynthesis</keyword>
<dbReference type="Gene3D" id="1.10.8.610">
    <property type="entry name" value="SirC, precorrin-2 dehydrogenase, C-terminal helical domain-like"/>
    <property type="match status" value="1"/>
</dbReference>
<dbReference type="Pfam" id="PF14824">
    <property type="entry name" value="Sirohm_synth_M"/>
    <property type="match status" value="1"/>
</dbReference>
<comment type="caution">
    <text evidence="8">The sequence shown here is derived from an EMBL/GenBank/DDBJ whole genome shotgun (WGS) entry which is preliminary data.</text>
</comment>
<comment type="catalytic activity">
    <reaction evidence="6">
        <text>precorrin-2 + NAD(+) = sirohydrochlorin + NADH + 2 H(+)</text>
        <dbReference type="Rhea" id="RHEA:15613"/>
        <dbReference type="ChEBI" id="CHEBI:15378"/>
        <dbReference type="ChEBI" id="CHEBI:57540"/>
        <dbReference type="ChEBI" id="CHEBI:57945"/>
        <dbReference type="ChEBI" id="CHEBI:58351"/>
        <dbReference type="ChEBI" id="CHEBI:58827"/>
        <dbReference type="EC" id="1.3.1.76"/>
    </reaction>
</comment>
<organism evidence="8 9">
    <name type="scientific">Paenibacillus agricola</name>
    <dbReference type="NCBI Taxonomy" id="2716264"/>
    <lineage>
        <taxon>Bacteria</taxon>
        <taxon>Bacillati</taxon>
        <taxon>Bacillota</taxon>
        <taxon>Bacilli</taxon>
        <taxon>Bacillales</taxon>
        <taxon>Paenibacillaceae</taxon>
        <taxon>Paenibacillus</taxon>
    </lineage>
</organism>
<dbReference type="SUPFAM" id="SSF51735">
    <property type="entry name" value="NAD(P)-binding Rossmann-fold domains"/>
    <property type="match status" value="1"/>
</dbReference>
<evidence type="ECO:0000256" key="2">
    <source>
        <dbReference type="ARBA" id="ARBA00012400"/>
    </source>
</evidence>
<dbReference type="PANTHER" id="PTHR35330">
    <property type="entry name" value="SIROHEME BIOSYNTHESIS PROTEIN MET8"/>
    <property type="match status" value="1"/>
</dbReference>
<dbReference type="Proteomes" id="UP001165962">
    <property type="component" value="Unassembled WGS sequence"/>
</dbReference>
<dbReference type="InterPro" id="IPR036291">
    <property type="entry name" value="NAD(P)-bd_dom_sf"/>
</dbReference>
<keyword evidence="4" id="KW-0520">NAD</keyword>
<gene>
    <name evidence="8" type="ORF">G9U52_09755</name>
</gene>
<proteinExistence type="predicted"/>
<evidence type="ECO:0000256" key="4">
    <source>
        <dbReference type="ARBA" id="ARBA00023027"/>
    </source>
</evidence>
<dbReference type="PANTHER" id="PTHR35330:SF1">
    <property type="entry name" value="SIROHEME BIOSYNTHESIS PROTEIN MET8"/>
    <property type="match status" value="1"/>
</dbReference>
<sequence>MTINSDSIAYYPLFANLTGKACAIVGGGAVAERKAASLLEAGALVTVISPACSAQMESWVQQGKLALVREGYRAGMSAVAQATLVFAATDSYEINESIRLEAESLGKLVTVADHTAGSGFIVPAVVRRGRLLIAVSTGGASPAVAKKIKQELEHTFGSEYEDYLDLLQELRLLIQSLVGNTVVRQHVFKLMLEWDLIGFIRLGHLKAAWKRELFDRVTQTPTLDGMVRIGLWIQGHLH</sequence>
<dbReference type="InterPro" id="IPR028281">
    <property type="entry name" value="Sirohaem_synthase_central"/>
</dbReference>
<evidence type="ECO:0000256" key="1">
    <source>
        <dbReference type="ARBA" id="ARBA00005010"/>
    </source>
</evidence>
<evidence type="ECO:0000313" key="9">
    <source>
        <dbReference type="Proteomes" id="UP001165962"/>
    </source>
</evidence>
<dbReference type="EMBL" id="JAAOIW010000003">
    <property type="protein sequence ID" value="NHN30118.1"/>
    <property type="molecule type" value="Genomic_DNA"/>
</dbReference>
<comment type="pathway">
    <text evidence="1">Porphyrin-containing compound metabolism; siroheme biosynthesis; sirohydrochlorin from precorrin-2: step 1/1.</text>
</comment>
<dbReference type="RefSeq" id="WP_166148824.1">
    <property type="nucleotide sequence ID" value="NZ_JAAOIW010000003.1"/>
</dbReference>
<keyword evidence="3" id="KW-0560">Oxidoreductase</keyword>
<protein>
    <recommendedName>
        <fullName evidence="2">precorrin-2 dehydrogenase</fullName>
        <ecNumber evidence="2">1.3.1.76</ecNumber>
    </recommendedName>
</protein>
<evidence type="ECO:0000256" key="3">
    <source>
        <dbReference type="ARBA" id="ARBA00023002"/>
    </source>
</evidence>
<dbReference type="InterPro" id="IPR028161">
    <property type="entry name" value="Met8-like"/>
</dbReference>